<dbReference type="PANTHER" id="PTHR12317">
    <property type="entry name" value="DIACYLGLYCEROL O-ACYLTRANSFERASE"/>
    <property type="match status" value="1"/>
</dbReference>
<evidence type="ECO:0000256" key="2">
    <source>
        <dbReference type="ARBA" id="ARBA00004771"/>
    </source>
</evidence>
<comment type="similarity">
    <text evidence="4 14">Belongs to the diacylglycerol acyltransferase family.</text>
</comment>
<evidence type="ECO:0000256" key="10">
    <source>
        <dbReference type="ARBA" id="ARBA00022989"/>
    </source>
</evidence>
<evidence type="ECO:0000256" key="14">
    <source>
        <dbReference type="RuleBase" id="RU367023"/>
    </source>
</evidence>
<keyword evidence="13" id="KW-0012">Acyltransferase</keyword>
<comment type="pathway">
    <text evidence="2">Glycerolipid metabolism; triacylglycerol biosynthesis.</text>
</comment>
<dbReference type="CDD" id="cd07987">
    <property type="entry name" value="LPLAT_MGAT-like"/>
    <property type="match status" value="1"/>
</dbReference>
<keyword evidence="5" id="KW-0444">Lipid biosynthesis</keyword>
<evidence type="ECO:0000256" key="3">
    <source>
        <dbReference type="ARBA" id="ARBA00005189"/>
    </source>
</evidence>
<keyword evidence="6 14" id="KW-0808">Transferase</keyword>
<name>A0ABP0IVT1_9DINO</name>
<dbReference type="Pfam" id="PF03982">
    <property type="entry name" value="DAGAT"/>
    <property type="match status" value="1"/>
</dbReference>
<evidence type="ECO:0000256" key="1">
    <source>
        <dbReference type="ARBA" id="ARBA00004477"/>
    </source>
</evidence>
<comment type="caution">
    <text evidence="15">The sequence shown here is derived from an EMBL/GenBank/DDBJ whole genome shotgun (WGS) entry which is preliminary data.</text>
</comment>
<evidence type="ECO:0000256" key="5">
    <source>
        <dbReference type="ARBA" id="ARBA00022516"/>
    </source>
</evidence>
<gene>
    <name evidence="15" type="ORF">SCF082_LOCUS8914</name>
</gene>
<keyword evidence="8" id="KW-0319">Glycerol metabolism</keyword>
<evidence type="ECO:0000256" key="13">
    <source>
        <dbReference type="ARBA" id="ARBA00023315"/>
    </source>
</evidence>
<evidence type="ECO:0000256" key="7">
    <source>
        <dbReference type="ARBA" id="ARBA00022692"/>
    </source>
</evidence>
<evidence type="ECO:0000256" key="9">
    <source>
        <dbReference type="ARBA" id="ARBA00022824"/>
    </source>
</evidence>
<evidence type="ECO:0000256" key="4">
    <source>
        <dbReference type="ARBA" id="ARBA00005420"/>
    </source>
</evidence>
<dbReference type="EMBL" id="CAXAMM010005136">
    <property type="protein sequence ID" value="CAK9006178.1"/>
    <property type="molecule type" value="Genomic_DNA"/>
</dbReference>
<dbReference type="PANTHER" id="PTHR12317:SF0">
    <property type="entry name" value="ACYLTRANSFERASE"/>
    <property type="match status" value="1"/>
</dbReference>
<evidence type="ECO:0000256" key="8">
    <source>
        <dbReference type="ARBA" id="ARBA00022798"/>
    </source>
</evidence>
<evidence type="ECO:0000256" key="12">
    <source>
        <dbReference type="ARBA" id="ARBA00023136"/>
    </source>
</evidence>
<protein>
    <recommendedName>
        <fullName evidence="14">Acyltransferase</fullName>
        <ecNumber evidence="14">2.3.1.-</ecNumber>
    </recommendedName>
</protein>
<proteinExistence type="inferred from homology"/>
<evidence type="ECO:0000256" key="11">
    <source>
        <dbReference type="ARBA" id="ARBA00023098"/>
    </source>
</evidence>
<evidence type="ECO:0000256" key="6">
    <source>
        <dbReference type="ARBA" id="ARBA00022679"/>
    </source>
</evidence>
<comment type="pathway">
    <text evidence="3">Lipid metabolism.</text>
</comment>
<dbReference type="InterPro" id="IPR007130">
    <property type="entry name" value="DAGAT"/>
</dbReference>
<keyword evidence="11" id="KW-0443">Lipid metabolism</keyword>
<dbReference type="Proteomes" id="UP001642464">
    <property type="component" value="Unassembled WGS sequence"/>
</dbReference>
<accession>A0ABP0IVT1</accession>
<keyword evidence="12" id="KW-0472">Membrane</keyword>
<comment type="subcellular location">
    <subcellularLocation>
        <location evidence="1 14">Endoplasmic reticulum membrane</location>
        <topology evidence="1 14">Multi-pass membrane protein</topology>
    </subcellularLocation>
</comment>
<evidence type="ECO:0000313" key="15">
    <source>
        <dbReference type="EMBL" id="CAK9006178.1"/>
    </source>
</evidence>
<keyword evidence="9 14" id="KW-0256">Endoplasmic reticulum</keyword>
<reference evidence="15 16" key="1">
    <citation type="submission" date="2024-02" db="EMBL/GenBank/DDBJ databases">
        <authorList>
            <person name="Chen Y."/>
            <person name="Shah S."/>
            <person name="Dougan E. K."/>
            <person name="Thang M."/>
            <person name="Chan C."/>
        </authorList>
    </citation>
    <scope>NUCLEOTIDE SEQUENCE [LARGE SCALE GENOMIC DNA]</scope>
</reference>
<keyword evidence="16" id="KW-1185">Reference proteome</keyword>
<sequence>MDTLHCAAMICTYPLNSIAASLVFTAMALARGGVYLRTAIAAYICWILVDPSPARGGYESLWNLGVTGMLRRSWMWRWACRYFPVTLKATSQLPAEKGPYIFVCHPHGIIGVSPMTSFGTDASGFNTTFPGLKVHLLGHNAIFRIPFFREWCLMHGHGVAGRDTCLYLLRRGHSIALAPGGAKESLESVPGTMRLVLRNRKGFARLGLRTGAALVPVLGFGENELYSTVQFEKHTWRRRIQERLQQRLGFAMPLFYGLSWLPLVPRRRPVTTLVGPPLWPPEVVADPTAEQVDTFHGQYCQALRDPRLGMPSSCGHLPGE</sequence>
<keyword evidence="10" id="KW-1133">Transmembrane helix</keyword>
<dbReference type="EC" id="2.3.1.-" evidence="14"/>
<organism evidence="15 16">
    <name type="scientific">Durusdinium trenchii</name>
    <dbReference type="NCBI Taxonomy" id="1381693"/>
    <lineage>
        <taxon>Eukaryota</taxon>
        <taxon>Sar</taxon>
        <taxon>Alveolata</taxon>
        <taxon>Dinophyceae</taxon>
        <taxon>Suessiales</taxon>
        <taxon>Symbiodiniaceae</taxon>
        <taxon>Durusdinium</taxon>
    </lineage>
</organism>
<keyword evidence="7" id="KW-0812">Transmembrane</keyword>
<evidence type="ECO:0000313" key="16">
    <source>
        <dbReference type="Proteomes" id="UP001642464"/>
    </source>
</evidence>